<evidence type="ECO:0000313" key="5">
    <source>
        <dbReference type="EMBL" id="MFD2276845.1"/>
    </source>
</evidence>
<dbReference type="EMBL" id="JBHUJC010000028">
    <property type="protein sequence ID" value="MFD2276845.1"/>
    <property type="molecule type" value="Genomic_DNA"/>
</dbReference>
<gene>
    <name evidence="5" type="ORF">ACFSQZ_10220</name>
</gene>
<dbReference type="PANTHER" id="PTHR33154">
    <property type="entry name" value="TRANSCRIPTIONAL REGULATOR, ARSR FAMILY"/>
    <property type="match status" value="1"/>
</dbReference>
<dbReference type="InterPro" id="IPR001845">
    <property type="entry name" value="HTH_ArsR_DNA-bd_dom"/>
</dbReference>
<dbReference type="CDD" id="cd00090">
    <property type="entry name" value="HTH_ARSR"/>
    <property type="match status" value="1"/>
</dbReference>
<dbReference type="InterPro" id="IPR011991">
    <property type="entry name" value="ArsR-like_HTH"/>
</dbReference>
<dbReference type="SMART" id="SM00418">
    <property type="entry name" value="HTH_ARSR"/>
    <property type="match status" value="1"/>
</dbReference>
<evidence type="ECO:0000313" key="6">
    <source>
        <dbReference type="Proteomes" id="UP001597297"/>
    </source>
</evidence>
<organism evidence="5 6">
    <name type="scientific">Rubritalea spongiae</name>
    <dbReference type="NCBI Taxonomy" id="430797"/>
    <lineage>
        <taxon>Bacteria</taxon>
        <taxon>Pseudomonadati</taxon>
        <taxon>Verrucomicrobiota</taxon>
        <taxon>Verrucomicrobiia</taxon>
        <taxon>Verrucomicrobiales</taxon>
        <taxon>Rubritaleaceae</taxon>
        <taxon>Rubritalea</taxon>
    </lineage>
</organism>
<protein>
    <submittedName>
        <fullName evidence="5">ArsR/SmtB family transcription factor</fullName>
    </submittedName>
</protein>
<evidence type="ECO:0000256" key="3">
    <source>
        <dbReference type="ARBA" id="ARBA00023163"/>
    </source>
</evidence>
<keyword evidence="3" id="KW-0804">Transcription</keyword>
<dbReference type="Gene3D" id="1.10.10.10">
    <property type="entry name" value="Winged helix-like DNA-binding domain superfamily/Winged helix DNA-binding domain"/>
    <property type="match status" value="1"/>
</dbReference>
<comment type="caution">
    <text evidence="5">The sequence shown here is derived from an EMBL/GenBank/DDBJ whole genome shotgun (WGS) entry which is preliminary data.</text>
</comment>
<dbReference type="Proteomes" id="UP001597297">
    <property type="component" value="Unassembled WGS sequence"/>
</dbReference>
<dbReference type="InterPro" id="IPR051081">
    <property type="entry name" value="HTH_MetalResp_TranReg"/>
</dbReference>
<dbReference type="Pfam" id="PF12840">
    <property type="entry name" value="HTH_20"/>
    <property type="match status" value="1"/>
</dbReference>
<evidence type="ECO:0000259" key="4">
    <source>
        <dbReference type="PROSITE" id="PS50987"/>
    </source>
</evidence>
<dbReference type="PRINTS" id="PR00778">
    <property type="entry name" value="HTHARSR"/>
</dbReference>
<dbReference type="PANTHER" id="PTHR33154:SF12">
    <property type="entry name" value="TRANSCRIPTIONAL REGULATORY PROTEIN"/>
    <property type="match status" value="1"/>
</dbReference>
<accession>A0ABW5E5U7</accession>
<keyword evidence="2" id="KW-0238">DNA-binding</keyword>
<keyword evidence="1" id="KW-0805">Transcription regulation</keyword>
<name>A0ABW5E5U7_9BACT</name>
<dbReference type="PROSITE" id="PS50987">
    <property type="entry name" value="HTH_ARSR_2"/>
    <property type="match status" value="1"/>
</dbReference>
<reference evidence="6" key="1">
    <citation type="journal article" date="2019" name="Int. J. Syst. Evol. Microbiol.">
        <title>The Global Catalogue of Microorganisms (GCM) 10K type strain sequencing project: providing services to taxonomists for standard genome sequencing and annotation.</title>
        <authorList>
            <consortium name="The Broad Institute Genomics Platform"/>
            <consortium name="The Broad Institute Genome Sequencing Center for Infectious Disease"/>
            <person name="Wu L."/>
            <person name="Ma J."/>
        </authorList>
    </citation>
    <scope>NUCLEOTIDE SEQUENCE [LARGE SCALE GENOMIC DNA]</scope>
    <source>
        <strain evidence="6">JCM 16545</strain>
    </source>
</reference>
<sequence>MKIYTHPDLEQVSLSQVMQALSDPCRIGIMQALIAEKELACNALPVSVAKATLSHHMAVLRDAGLIRTRVEGTKCLNSVRMEAFEDYFPGLLDLLKAA</sequence>
<feature type="domain" description="HTH arsR-type" evidence="4">
    <location>
        <begin position="6"/>
        <end position="98"/>
    </location>
</feature>
<dbReference type="SUPFAM" id="SSF46785">
    <property type="entry name" value="Winged helix' DNA-binding domain"/>
    <property type="match status" value="1"/>
</dbReference>
<dbReference type="InterPro" id="IPR036388">
    <property type="entry name" value="WH-like_DNA-bd_sf"/>
</dbReference>
<keyword evidence="6" id="KW-1185">Reference proteome</keyword>
<evidence type="ECO:0000256" key="2">
    <source>
        <dbReference type="ARBA" id="ARBA00023125"/>
    </source>
</evidence>
<dbReference type="InterPro" id="IPR036390">
    <property type="entry name" value="WH_DNA-bd_sf"/>
</dbReference>
<proteinExistence type="predicted"/>
<evidence type="ECO:0000256" key="1">
    <source>
        <dbReference type="ARBA" id="ARBA00023015"/>
    </source>
</evidence>